<dbReference type="GO" id="GO:0005524">
    <property type="term" value="F:ATP binding"/>
    <property type="evidence" value="ECO:0007669"/>
    <property type="project" value="UniProtKB-KW"/>
</dbReference>
<organism evidence="4 5">
    <name type="scientific">Lentinus tigrinus ALCF2SS1-6</name>
    <dbReference type="NCBI Taxonomy" id="1328759"/>
    <lineage>
        <taxon>Eukaryota</taxon>
        <taxon>Fungi</taxon>
        <taxon>Dikarya</taxon>
        <taxon>Basidiomycota</taxon>
        <taxon>Agaricomycotina</taxon>
        <taxon>Agaricomycetes</taxon>
        <taxon>Polyporales</taxon>
        <taxon>Polyporaceae</taxon>
        <taxon>Lentinus</taxon>
    </lineage>
</organism>
<protein>
    <recommendedName>
        <fullName evidence="3">Protein kinase domain-containing protein</fullName>
    </recommendedName>
</protein>
<dbReference type="InterPro" id="IPR000719">
    <property type="entry name" value="Prot_kinase_dom"/>
</dbReference>
<dbReference type="PROSITE" id="PS50011">
    <property type="entry name" value="PROTEIN_KINASE_DOM"/>
    <property type="match status" value="1"/>
</dbReference>
<accession>A0A5C2RM01</accession>
<feature type="domain" description="Protein kinase" evidence="3">
    <location>
        <begin position="1"/>
        <end position="340"/>
    </location>
</feature>
<keyword evidence="2" id="KW-0067">ATP-binding</keyword>
<dbReference type="AlphaFoldDB" id="A0A5C2RM01"/>
<dbReference type="GO" id="GO:0004674">
    <property type="term" value="F:protein serine/threonine kinase activity"/>
    <property type="evidence" value="ECO:0007669"/>
    <property type="project" value="TreeGrafter"/>
</dbReference>
<keyword evidence="1" id="KW-0547">Nucleotide-binding</keyword>
<dbReference type="GO" id="GO:0035556">
    <property type="term" value="P:intracellular signal transduction"/>
    <property type="evidence" value="ECO:0007669"/>
    <property type="project" value="TreeGrafter"/>
</dbReference>
<dbReference type="OrthoDB" id="2732257at2759"/>
<dbReference type="Gene3D" id="1.10.510.10">
    <property type="entry name" value="Transferase(Phosphotransferase) domain 1"/>
    <property type="match status" value="1"/>
</dbReference>
<dbReference type="SMART" id="SM00220">
    <property type="entry name" value="S_TKc"/>
    <property type="match status" value="1"/>
</dbReference>
<dbReference type="PANTHER" id="PTHR24346">
    <property type="entry name" value="MAP/MICROTUBULE AFFINITY-REGULATING KINASE"/>
    <property type="match status" value="1"/>
</dbReference>
<dbReference type="EMBL" id="ML122427">
    <property type="protein sequence ID" value="RPD52120.1"/>
    <property type="molecule type" value="Genomic_DNA"/>
</dbReference>
<proteinExistence type="predicted"/>
<dbReference type="STRING" id="1328759.A0A5C2RM01"/>
<dbReference type="Pfam" id="PF00069">
    <property type="entry name" value="Pkinase"/>
    <property type="match status" value="1"/>
</dbReference>
<dbReference type="SUPFAM" id="SSF56112">
    <property type="entry name" value="Protein kinase-like (PK-like)"/>
    <property type="match status" value="1"/>
</dbReference>
<name>A0A5C2RM01_9APHY</name>
<keyword evidence="5" id="KW-1185">Reference proteome</keyword>
<reference evidence="4" key="1">
    <citation type="journal article" date="2018" name="Genome Biol. Evol.">
        <title>Genomics and development of Lentinus tigrinus, a white-rot wood-decaying mushroom with dimorphic fruiting bodies.</title>
        <authorList>
            <person name="Wu B."/>
            <person name="Xu Z."/>
            <person name="Knudson A."/>
            <person name="Carlson A."/>
            <person name="Chen N."/>
            <person name="Kovaka S."/>
            <person name="LaButti K."/>
            <person name="Lipzen A."/>
            <person name="Pennachio C."/>
            <person name="Riley R."/>
            <person name="Schakwitz W."/>
            <person name="Umezawa K."/>
            <person name="Ohm R.A."/>
            <person name="Grigoriev I.V."/>
            <person name="Nagy L.G."/>
            <person name="Gibbons J."/>
            <person name="Hibbett D."/>
        </authorList>
    </citation>
    <scope>NUCLEOTIDE SEQUENCE [LARGE SCALE GENOMIC DNA]</scope>
    <source>
        <strain evidence="4">ALCF2SS1-6</strain>
    </source>
</reference>
<dbReference type="GO" id="GO:0005737">
    <property type="term" value="C:cytoplasm"/>
    <property type="evidence" value="ECO:0007669"/>
    <property type="project" value="TreeGrafter"/>
</dbReference>
<sequence>MNYDECEEEFPGGLSGLEIYWRDRYNWLNSLGYQLRPRYKPDWMPSWEGSKKSRFDSEDGVYLSVEIVIDAVRIKDGAVVVLKRTLKSVHPFESKIGCFLSSPPLTSDPRNHCCPILEVLDDPQDTDVQLIVMPLLREYYEPKLASVGEAMEMFRQLFEGLQFIHEQHVAHRDISKLNIMMDSTPILPTSFHPQSIRMSRDFKHWVSPRSRTAHPVKYYITDFGLSRRYSAEETNPLEVPIMGGDKSVPEFQKDRRTPRNPFHTDIYYMGNLIRQDFLKVYSNLTFMEPLIARMVQDEPSKRPNMDEVVKSFKDILSTLSSRRLRARLVERQDSAAVNFFKDLHHVAFRTVPFWLTRRCPLPSPKA</sequence>
<evidence type="ECO:0000259" key="3">
    <source>
        <dbReference type="PROSITE" id="PS50011"/>
    </source>
</evidence>
<evidence type="ECO:0000313" key="5">
    <source>
        <dbReference type="Proteomes" id="UP000313359"/>
    </source>
</evidence>
<dbReference type="PANTHER" id="PTHR24346:SF30">
    <property type="entry name" value="MATERNAL EMBRYONIC LEUCINE ZIPPER KINASE"/>
    <property type="match status" value="1"/>
</dbReference>
<dbReference type="Proteomes" id="UP000313359">
    <property type="component" value="Unassembled WGS sequence"/>
</dbReference>
<gene>
    <name evidence="4" type="ORF">L227DRAFT_658874</name>
</gene>
<dbReference type="InterPro" id="IPR011009">
    <property type="entry name" value="Kinase-like_dom_sf"/>
</dbReference>
<evidence type="ECO:0000256" key="2">
    <source>
        <dbReference type="ARBA" id="ARBA00022840"/>
    </source>
</evidence>
<evidence type="ECO:0000313" key="4">
    <source>
        <dbReference type="EMBL" id="RPD52120.1"/>
    </source>
</evidence>
<evidence type="ECO:0000256" key="1">
    <source>
        <dbReference type="ARBA" id="ARBA00022741"/>
    </source>
</evidence>